<dbReference type="PANTHER" id="PTHR47894:SF1">
    <property type="entry name" value="HTH-TYPE TRANSCRIPTIONAL REGULATOR VQSM"/>
    <property type="match status" value="1"/>
</dbReference>
<dbReference type="PROSITE" id="PS01124">
    <property type="entry name" value="HTH_ARAC_FAMILY_2"/>
    <property type="match status" value="1"/>
</dbReference>
<evidence type="ECO:0000259" key="4">
    <source>
        <dbReference type="PROSITE" id="PS01124"/>
    </source>
</evidence>
<dbReference type="InterPro" id="IPR020449">
    <property type="entry name" value="Tscrpt_reg_AraC-type_HTH"/>
</dbReference>
<dbReference type="InterPro" id="IPR009057">
    <property type="entry name" value="Homeodomain-like_sf"/>
</dbReference>
<dbReference type="SMART" id="SM00342">
    <property type="entry name" value="HTH_ARAC"/>
    <property type="match status" value="1"/>
</dbReference>
<dbReference type="GO" id="GO:0003700">
    <property type="term" value="F:DNA-binding transcription factor activity"/>
    <property type="evidence" value="ECO:0007669"/>
    <property type="project" value="InterPro"/>
</dbReference>
<feature type="domain" description="HTH araC/xylS-type" evidence="4">
    <location>
        <begin position="232"/>
        <end position="330"/>
    </location>
</feature>
<dbReference type="InterPro" id="IPR018060">
    <property type="entry name" value="HTH_AraC"/>
</dbReference>
<dbReference type="PANTHER" id="PTHR47894">
    <property type="entry name" value="HTH-TYPE TRANSCRIPTIONAL REGULATOR GADX"/>
    <property type="match status" value="1"/>
</dbReference>
<dbReference type="Gene3D" id="1.10.10.60">
    <property type="entry name" value="Homeodomain-like"/>
    <property type="match status" value="1"/>
</dbReference>
<dbReference type="SUPFAM" id="SSF46689">
    <property type="entry name" value="Homeodomain-like"/>
    <property type="match status" value="1"/>
</dbReference>
<evidence type="ECO:0000256" key="2">
    <source>
        <dbReference type="ARBA" id="ARBA00023125"/>
    </source>
</evidence>
<dbReference type="GO" id="GO:0000976">
    <property type="term" value="F:transcription cis-regulatory region binding"/>
    <property type="evidence" value="ECO:0007669"/>
    <property type="project" value="TreeGrafter"/>
</dbReference>
<keyword evidence="1" id="KW-0805">Transcription regulation</keyword>
<evidence type="ECO:0000313" key="5">
    <source>
        <dbReference type="EMBL" id="VAW53673.1"/>
    </source>
</evidence>
<proteinExistence type="predicted"/>
<dbReference type="EMBL" id="UOFE01000035">
    <property type="protein sequence ID" value="VAW53673.1"/>
    <property type="molecule type" value="Genomic_DNA"/>
</dbReference>
<dbReference type="PRINTS" id="PR00032">
    <property type="entry name" value="HTHARAC"/>
</dbReference>
<accession>A0A3B0WMT4</accession>
<protein>
    <submittedName>
        <fullName evidence="5">Transcriptional regulator, AraC family</fullName>
    </submittedName>
</protein>
<dbReference type="InterPro" id="IPR032687">
    <property type="entry name" value="AraC-type_N"/>
</dbReference>
<dbReference type="GO" id="GO:0005829">
    <property type="term" value="C:cytosol"/>
    <property type="evidence" value="ECO:0007669"/>
    <property type="project" value="TreeGrafter"/>
</dbReference>
<evidence type="ECO:0000256" key="3">
    <source>
        <dbReference type="ARBA" id="ARBA00023163"/>
    </source>
</evidence>
<keyword evidence="3" id="KW-0804">Transcription</keyword>
<dbReference type="AlphaFoldDB" id="A0A3B0WMT4"/>
<gene>
    <name evidence="5" type="ORF">MNBD_GAMMA05-1188</name>
</gene>
<dbReference type="Pfam" id="PF12833">
    <property type="entry name" value="HTH_18"/>
    <property type="match status" value="1"/>
</dbReference>
<keyword evidence="2" id="KW-0238">DNA-binding</keyword>
<name>A0A3B0WMT4_9ZZZZ</name>
<dbReference type="Pfam" id="PF12625">
    <property type="entry name" value="Arabinose_bd"/>
    <property type="match status" value="1"/>
</dbReference>
<sequence>MSLTHFAPATNLLWKYLESVGHDPRPLYKKAGIDPELLCNPNARISVSKVDKLWEQATGIIEDPCFAVEMAEFWHPSQIGALGYAWLASSTLRRAFKRAERYIHVVTEDLNLKLSDTPAGLKISVDLEDSVFTLPQHHELVLIILMHMCRFNFGEELVATQVKMAHPAPECSQKTLDYFRTDIEFDAEQSSLTLARADVDLLLPSANKQIALMHDEMLMKYLIEIKQGDIVQQVKSIILENLPDGRVTDKLVASQLNLSERSMQRRLKEHQTTFRFLLENVREMVAKQYIKNPTNRMSDIAFLLGFSEQSAFSRAFKKWTGQSPVEYRNTL</sequence>
<evidence type="ECO:0000256" key="1">
    <source>
        <dbReference type="ARBA" id="ARBA00023015"/>
    </source>
</evidence>
<reference evidence="5" key="1">
    <citation type="submission" date="2018-06" db="EMBL/GenBank/DDBJ databases">
        <authorList>
            <person name="Zhirakovskaya E."/>
        </authorList>
    </citation>
    <scope>NUCLEOTIDE SEQUENCE</scope>
</reference>
<organism evidence="5">
    <name type="scientific">hydrothermal vent metagenome</name>
    <dbReference type="NCBI Taxonomy" id="652676"/>
    <lineage>
        <taxon>unclassified sequences</taxon>
        <taxon>metagenomes</taxon>
        <taxon>ecological metagenomes</taxon>
    </lineage>
</organism>